<gene>
    <name evidence="3" type="ORF">POM88_041664</name>
</gene>
<comment type="caution">
    <text evidence="3">The sequence shown here is derived from an EMBL/GenBank/DDBJ whole genome shotgun (WGS) entry which is preliminary data.</text>
</comment>
<dbReference type="GO" id="GO:0006893">
    <property type="term" value="P:Golgi to plasma membrane transport"/>
    <property type="evidence" value="ECO:0007669"/>
    <property type="project" value="TreeGrafter"/>
</dbReference>
<organism evidence="3 4">
    <name type="scientific">Heracleum sosnowskyi</name>
    <dbReference type="NCBI Taxonomy" id="360622"/>
    <lineage>
        <taxon>Eukaryota</taxon>
        <taxon>Viridiplantae</taxon>
        <taxon>Streptophyta</taxon>
        <taxon>Embryophyta</taxon>
        <taxon>Tracheophyta</taxon>
        <taxon>Spermatophyta</taxon>
        <taxon>Magnoliopsida</taxon>
        <taxon>eudicotyledons</taxon>
        <taxon>Gunneridae</taxon>
        <taxon>Pentapetalae</taxon>
        <taxon>asterids</taxon>
        <taxon>campanulids</taxon>
        <taxon>Apiales</taxon>
        <taxon>Apiaceae</taxon>
        <taxon>Apioideae</taxon>
        <taxon>apioid superclade</taxon>
        <taxon>Tordylieae</taxon>
        <taxon>Tordyliinae</taxon>
        <taxon>Heracleum</taxon>
    </lineage>
</organism>
<dbReference type="AlphaFoldDB" id="A0AAD8HH27"/>
<dbReference type="Proteomes" id="UP001237642">
    <property type="component" value="Unassembled WGS sequence"/>
</dbReference>
<dbReference type="PANTHER" id="PTHR21426">
    <property type="entry name" value="EXOCYST COMPLEX COMPONENT 8"/>
    <property type="match status" value="1"/>
</dbReference>
<keyword evidence="4" id="KW-1185">Reference proteome</keyword>
<dbReference type="PANTHER" id="PTHR21426:SF15">
    <property type="entry name" value="EXOCYST COMPLEX COMPONENT EXO84A"/>
    <property type="match status" value="1"/>
</dbReference>
<evidence type="ECO:0000313" key="4">
    <source>
        <dbReference type="Proteomes" id="UP001237642"/>
    </source>
</evidence>
<proteinExistence type="predicted"/>
<accession>A0AAD8HH27</accession>
<evidence type="ECO:0000256" key="2">
    <source>
        <dbReference type="SAM" id="MobiDB-lite"/>
    </source>
</evidence>
<name>A0AAD8HH27_9APIA</name>
<evidence type="ECO:0000256" key="1">
    <source>
        <dbReference type="ARBA" id="ARBA00022448"/>
    </source>
</evidence>
<reference evidence="3" key="2">
    <citation type="submission" date="2023-05" db="EMBL/GenBank/DDBJ databases">
        <authorList>
            <person name="Schelkunov M.I."/>
        </authorList>
    </citation>
    <scope>NUCLEOTIDE SEQUENCE</scope>
    <source>
        <strain evidence="3">Hsosn_3</strain>
        <tissue evidence="3">Leaf</tissue>
    </source>
</reference>
<dbReference type="GO" id="GO:0000145">
    <property type="term" value="C:exocyst"/>
    <property type="evidence" value="ECO:0007669"/>
    <property type="project" value="InterPro"/>
</dbReference>
<dbReference type="EMBL" id="JAUIZM010000009">
    <property type="protein sequence ID" value="KAK1366103.1"/>
    <property type="molecule type" value="Genomic_DNA"/>
</dbReference>
<protein>
    <submittedName>
        <fullName evidence="3">Uncharacterized protein</fullName>
    </submittedName>
</protein>
<feature type="region of interest" description="Disordered" evidence="2">
    <location>
        <begin position="122"/>
        <end position="142"/>
    </location>
</feature>
<dbReference type="GO" id="GO:0006887">
    <property type="term" value="P:exocytosis"/>
    <property type="evidence" value="ECO:0007669"/>
    <property type="project" value="InterPro"/>
</dbReference>
<evidence type="ECO:0000313" key="3">
    <source>
        <dbReference type="EMBL" id="KAK1366103.1"/>
    </source>
</evidence>
<reference evidence="3" key="1">
    <citation type="submission" date="2023-02" db="EMBL/GenBank/DDBJ databases">
        <title>Genome of toxic invasive species Heracleum sosnowskyi carries increased number of genes despite the absence of recent whole-genome duplications.</title>
        <authorList>
            <person name="Schelkunov M."/>
            <person name="Shtratnikova V."/>
            <person name="Makarenko M."/>
            <person name="Klepikova A."/>
            <person name="Omelchenko D."/>
            <person name="Novikova G."/>
            <person name="Obukhova E."/>
            <person name="Bogdanov V."/>
            <person name="Penin A."/>
            <person name="Logacheva M."/>
        </authorList>
    </citation>
    <scope>NUCLEOTIDE SEQUENCE</scope>
    <source>
        <strain evidence="3">Hsosn_3</strain>
        <tissue evidence="3">Leaf</tissue>
    </source>
</reference>
<sequence length="142" mass="15962">MASDVFVGKDRFATILLMRLTETVILWLSDDQSFWEDIEQGPQTLGPLGLQQFYLDMQFVILFASQGRYLSRHLHQVIKNIIGRAIDAVAATKVDPYSLLPEDEWFTDVAQIAIEVLTGKEPGENENEGIHSPIAPQSVECN</sequence>
<dbReference type="InterPro" id="IPR033961">
    <property type="entry name" value="Exo84"/>
</dbReference>
<keyword evidence="1" id="KW-0813">Transport</keyword>
<dbReference type="GO" id="GO:0008104">
    <property type="term" value="P:intracellular protein localization"/>
    <property type="evidence" value="ECO:0007669"/>
    <property type="project" value="TreeGrafter"/>
</dbReference>